<dbReference type="EMBL" id="JAFJMO010000008">
    <property type="protein sequence ID" value="KAJ8269326.1"/>
    <property type="molecule type" value="Genomic_DNA"/>
</dbReference>
<evidence type="ECO:0000256" key="5">
    <source>
        <dbReference type="ARBA" id="ARBA00022737"/>
    </source>
</evidence>
<dbReference type="InterPro" id="IPR033579">
    <property type="entry name" value="TMEM128"/>
</dbReference>
<dbReference type="Pfam" id="PF17848">
    <property type="entry name" value="Zn_ribbon_ACC"/>
    <property type="match status" value="1"/>
</dbReference>
<dbReference type="PANTHER" id="PTHR13100">
    <property type="entry name" value="CELL GROWTH-REGULATING NUCLEOLAR PROTEIN LYAR"/>
    <property type="match status" value="1"/>
</dbReference>
<dbReference type="AlphaFoldDB" id="A0A9Q1DGM8"/>
<feature type="transmembrane region" description="Helical" evidence="14">
    <location>
        <begin position="477"/>
        <end position="498"/>
    </location>
</feature>
<dbReference type="InterPro" id="IPR036236">
    <property type="entry name" value="Znf_C2H2_sf"/>
</dbReference>
<dbReference type="GO" id="GO:0000122">
    <property type="term" value="P:negative regulation of transcription by RNA polymerase II"/>
    <property type="evidence" value="ECO:0007669"/>
    <property type="project" value="TreeGrafter"/>
</dbReference>
<keyword evidence="7" id="KW-0862">Zinc</keyword>
<dbReference type="InterPro" id="IPR039999">
    <property type="entry name" value="LYAR"/>
</dbReference>
<keyword evidence="4" id="KW-0479">Metal-binding</keyword>
<comment type="subunit">
    <text evidence="10">Interacts with PRMT5; this interaction is direct. Interacts with GNL2 and RPL23A. Interacts with nucleolin/NCL; this interaction is direct. Interacts with phosphorylated IRF3; this interaction impairs IRF3 DNA-binding activity.</text>
</comment>
<feature type="transmembrane region" description="Helical" evidence="14">
    <location>
        <begin position="569"/>
        <end position="589"/>
    </location>
</feature>
<comment type="subcellular location">
    <subcellularLocation>
        <location evidence="3">Cell projection</location>
        <location evidence="3">Cilium</location>
        <location evidence="3">Photoreceptor outer segment</location>
    </subcellularLocation>
    <subcellularLocation>
        <location evidence="2">Cytoplasm</location>
    </subcellularLocation>
    <subcellularLocation>
        <location evidence="1">Nucleus</location>
    </subcellularLocation>
</comment>
<dbReference type="GO" id="GO:0005737">
    <property type="term" value="C:cytoplasm"/>
    <property type="evidence" value="ECO:0007669"/>
    <property type="project" value="UniProtKB-SubCell"/>
</dbReference>
<evidence type="ECO:0000256" key="12">
    <source>
        <dbReference type="PROSITE-ProRule" id="PRU01145"/>
    </source>
</evidence>
<reference evidence="18" key="1">
    <citation type="journal article" date="2023" name="Science">
        <title>Genome structures resolve the early diversification of teleost fishes.</title>
        <authorList>
            <person name="Parey E."/>
            <person name="Louis A."/>
            <person name="Montfort J."/>
            <person name="Bouchez O."/>
            <person name="Roques C."/>
            <person name="Iampietro C."/>
            <person name="Lluch J."/>
            <person name="Castinel A."/>
            <person name="Donnadieu C."/>
            <person name="Desvignes T."/>
            <person name="Floi Bucao C."/>
            <person name="Jouanno E."/>
            <person name="Wen M."/>
            <person name="Mejri S."/>
            <person name="Dirks R."/>
            <person name="Jansen H."/>
            <person name="Henkel C."/>
            <person name="Chen W.J."/>
            <person name="Zahm M."/>
            <person name="Cabau C."/>
            <person name="Klopp C."/>
            <person name="Thompson A.W."/>
            <person name="Robinson-Rechavi M."/>
            <person name="Braasch I."/>
            <person name="Lecointre G."/>
            <person name="Bobe J."/>
            <person name="Postlethwait J.H."/>
            <person name="Berthelot C."/>
            <person name="Roest Crollius H."/>
            <person name="Guiguen Y."/>
        </authorList>
    </citation>
    <scope>NUCLEOTIDE SEQUENCE</scope>
    <source>
        <strain evidence="18">Concon-B</strain>
    </source>
</reference>
<evidence type="ECO:0000256" key="2">
    <source>
        <dbReference type="ARBA" id="ARBA00004496"/>
    </source>
</evidence>
<evidence type="ECO:0000256" key="10">
    <source>
        <dbReference type="ARBA" id="ARBA00063961"/>
    </source>
</evidence>
<evidence type="ECO:0000256" key="3">
    <source>
        <dbReference type="ARBA" id="ARBA00004504"/>
    </source>
</evidence>
<dbReference type="FunFam" id="3.30.1490.490:FF:000001">
    <property type="entry name" value="cell growth-regulating nucleolar protein-like"/>
    <property type="match status" value="1"/>
</dbReference>
<evidence type="ECO:0000259" key="15">
    <source>
        <dbReference type="Pfam" id="PF08790"/>
    </source>
</evidence>
<evidence type="ECO:0000256" key="9">
    <source>
        <dbReference type="ARBA" id="ARBA00023242"/>
    </source>
</evidence>
<protein>
    <recommendedName>
        <fullName evidence="11">Cell growth-regulating nucleolar protein</fullName>
    </recommendedName>
</protein>
<dbReference type="Gene3D" id="3.30.1490.490">
    <property type="match status" value="1"/>
</dbReference>
<dbReference type="Pfam" id="PF20479">
    <property type="entry name" value="TMEM128"/>
    <property type="match status" value="1"/>
</dbReference>
<evidence type="ECO:0000259" key="17">
    <source>
        <dbReference type="Pfam" id="PF25879"/>
    </source>
</evidence>
<dbReference type="GO" id="GO:0008270">
    <property type="term" value="F:zinc ion binding"/>
    <property type="evidence" value="ECO:0007669"/>
    <property type="project" value="UniProtKB-KW"/>
</dbReference>
<evidence type="ECO:0000256" key="1">
    <source>
        <dbReference type="ARBA" id="ARBA00004123"/>
    </source>
</evidence>
<keyword evidence="6 12" id="KW-0863">Zinc-finger</keyword>
<dbReference type="InterPro" id="IPR058719">
    <property type="entry name" value="WHD_LYAR"/>
</dbReference>
<dbReference type="Proteomes" id="UP001152803">
    <property type="component" value="Unassembled WGS sequence"/>
</dbReference>
<keyword evidence="14" id="KW-1133">Transmembrane helix</keyword>
<accession>A0A9Q1DGM8</accession>
<feature type="domain" description="Cell growth-regulating nucleolar protein-like winged helix" evidence="17">
    <location>
        <begin position="353"/>
        <end position="424"/>
    </location>
</feature>
<organism evidence="18 19">
    <name type="scientific">Conger conger</name>
    <name type="common">Conger eel</name>
    <name type="synonym">Muraena conger</name>
    <dbReference type="NCBI Taxonomy" id="82655"/>
    <lineage>
        <taxon>Eukaryota</taxon>
        <taxon>Metazoa</taxon>
        <taxon>Chordata</taxon>
        <taxon>Craniata</taxon>
        <taxon>Vertebrata</taxon>
        <taxon>Euteleostomi</taxon>
        <taxon>Actinopterygii</taxon>
        <taxon>Neopterygii</taxon>
        <taxon>Teleostei</taxon>
        <taxon>Anguilliformes</taxon>
        <taxon>Congridae</taxon>
        <taxon>Conger</taxon>
    </lineage>
</organism>
<name>A0A9Q1DGM8_CONCO</name>
<feature type="region of interest" description="Disordered" evidence="13">
    <location>
        <begin position="200"/>
        <end position="356"/>
    </location>
</feature>
<sequence length="590" mass="66400">MEARQGNVSGVEDCEQQEFQPSHTRITLHVLALPWKVKRRAKAKQTSLTSRPTTFTGSMVFFTCNACGESLKKAQVEKHVNICRSCNTLSCIDCGKDFWGDDYKNHLKCISEDQKYGGKGYEAKSNKGDVKQQQWIQRIHDAMNKPGISPKLKDVLSQVSSYDNVPRKKAKFQNWMKNSLKIHNTALHDQVWDIFSEATSNTSATPKPGVATQPTESEAKPPASAQAEENAQEAVPKEKKKNKRDRKEERQKKGKKKRGEENGVTAQQLEGEGEGADGTEKRGKKQKKRKMNEEETPVGNGEGQTENGHTLEGGIPAKKVKKSKKGQPEVNAQAVEAEQKTGDDDDEGESNPKGKFNWKGTIKAVLKDAPEEGMPIKKLRKKVLAEYYNVSGEGNHKSEEELLALFSKKVNSNPKFRVLKEKVEKNPQTHLAYRTPRWYQKRLSTIHLLQVMYDDSLEKSPEEKDAKPLPRINRHSVFWIAAAVGLTYYLDFFAVIMVDDSINGWWFSVAVVLLGISVALALFCILYLDWFKGIQHYDQEYPALAPVTTAIFIAASCSFNIALWPVWSIFTPVILFTQFMGVLMLISMLG</sequence>
<keyword evidence="14" id="KW-0812">Transmembrane</keyword>
<dbReference type="GO" id="GO:0006364">
    <property type="term" value="P:rRNA processing"/>
    <property type="evidence" value="ECO:0007669"/>
    <property type="project" value="TreeGrafter"/>
</dbReference>
<feature type="domain" description="Acetyl-coA carboxylase zinc finger" evidence="16">
    <location>
        <begin position="61"/>
        <end position="86"/>
    </location>
</feature>
<keyword evidence="9" id="KW-0539">Nucleus</keyword>
<dbReference type="PANTHER" id="PTHR13100:SF10">
    <property type="entry name" value="CELL GROWTH-REGULATING NUCLEOLAR PROTEIN"/>
    <property type="match status" value="1"/>
</dbReference>
<dbReference type="Pfam" id="PF08790">
    <property type="entry name" value="zf-LYAR"/>
    <property type="match status" value="1"/>
</dbReference>
<evidence type="ECO:0000256" key="4">
    <source>
        <dbReference type="ARBA" id="ARBA00022723"/>
    </source>
</evidence>
<dbReference type="GO" id="GO:0003677">
    <property type="term" value="F:DNA binding"/>
    <property type="evidence" value="ECO:0007669"/>
    <property type="project" value="InterPro"/>
</dbReference>
<dbReference type="PROSITE" id="PS51804">
    <property type="entry name" value="ZF_C2HC_LYAR"/>
    <property type="match status" value="2"/>
</dbReference>
<comment type="caution">
    <text evidence="18">The sequence shown here is derived from an EMBL/GenBank/DDBJ whole genome shotgun (WGS) entry which is preliminary data.</text>
</comment>
<proteinExistence type="predicted"/>
<gene>
    <name evidence="18" type="ORF">COCON_G00119330</name>
</gene>
<keyword evidence="8" id="KW-0175">Coiled coil</keyword>
<feature type="domain" description="Zinc finger C2H2 LYAR-type" evidence="15">
    <location>
        <begin position="89"/>
        <end position="116"/>
    </location>
</feature>
<evidence type="ECO:0000256" key="7">
    <source>
        <dbReference type="ARBA" id="ARBA00022833"/>
    </source>
</evidence>
<feature type="compositionally biased region" description="Low complexity" evidence="13">
    <location>
        <begin position="223"/>
        <end position="234"/>
    </location>
</feature>
<dbReference type="SUPFAM" id="SSF57667">
    <property type="entry name" value="beta-beta-alpha zinc fingers"/>
    <property type="match status" value="2"/>
</dbReference>
<evidence type="ECO:0000256" key="6">
    <source>
        <dbReference type="ARBA" id="ARBA00022771"/>
    </source>
</evidence>
<feature type="transmembrane region" description="Helical" evidence="14">
    <location>
        <begin position="504"/>
        <end position="531"/>
    </location>
</feature>
<evidence type="ECO:0000256" key="14">
    <source>
        <dbReference type="SAM" id="Phobius"/>
    </source>
</evidence>
<dbReference type="Pfam" id="PF25879">
    <property type="entry name" value="WHD_LYAR"/>
    <property type="match status" value="1"/>
</dbReference>
<keyword evidence="5" id="KW-0677">Repeat</keyword>
<feature type="transmembrane region" description="Helical" evidence="14">
    <location>
        <begin position="543"/>
        <end position="563"/>
    </location>
</feature>
<evidence type="ECO:0000256" key="8">
    <source>
        <dbReference type="ARBA" id="ARBA00023054"/>
    </source>
</evidence>
<dbReference type="GO" id="GO:0005730">
    <property type="term" value="C:nucleolus"/>
    <property type="evidence" value="ECO:0007669"/>
    <property type="project" value="TreeGrafter"/>
</dbReference>
<evidence type="ECO:0000256" key="11">
    <source>
        <dbReference type="ARBA" id="ARBA00069216"/>
    </source>
</evidence>
<evidence type="ECO:0000259" key="16">
    <source>
        <dbReference type="Pfam" id="PF17848"/>
    </source>
</evidence>
<dbReference type="InterPro" id="IPR014898">
    <property type="entry name" value="Znf_C2H2_LYAR"/>
</dbReference>
<keyword evidence="14" id="KW-0472">Membrane</keyword>
<dbReference type="FunFam" id="1.10.10.2100:FF:000002">
    <property type="entry name" value="cell growth-regulating nucleolar protein-like"/>
    <property type="match status" value="1"/>
</dbReference>
<evidence type="ECO:0000313" key="18">
    <source>
        <dbReference type="EMBL" id="KAJ8269326.1"/>
    </source>
</evidence>
<dbReference type="GO" id="GO:0001750">
    <property type="term" value="C:photoreceptor outer segment"/>
    <property type="evidence" value="ECO:0007669"/>
    <property type="project" value="UniProtKB-SubCell"/>
</dbReference>
<evidence type="ECO:0000313" key="19">
    <source>
        <dbReference type="Proteomes" id="UP001152803"/>
    </source>
</evidence>
<dbReference type="InterPro" id="IPR041010">
    <property type="entry name" value="Znf-ACC"/>
</dbReference>
<dbReference type="Gene3D" id="1.10.10.2100">
    <property type="match status" value="1"/>
</dbReference>
<keyword evidence="19" id="KW-1185">Reference proteome</keyword>
<evidence type="ECO:0000256" key="13">
    <source>
        <dbReference type="SAM" id="MobiDB-lite"/>
    </source>
</evidence>
<dbReference type="OrthoDB" id="21474at2759"/>